<accession>A0ABY5PIJ8</accession>
<evidence type="ECO:0000256" key="1">
    <source>
        <dbReference type="ARBA" id="ARBA00006432"/>
    </source>
</evidence>
<dbReference type="GO" id="GO:0016874">
    <property type="term" value="F:ligase activity"/>
    <property type="evidence" value="ECO:0007669"/>
    <property type="project" value="UniProtKB-KW"/>
</dbReference>
<evidence type="ECO:0000256" key="2">
    <source>
        <dbReference type="ARBA" id="ARBA00022598"/>
    </source>
</evidence>
<keyword evidence="4" id="KW-0443">Lipid metabolism</keyword>
<evidence type="ECO:0000259" key="6">
    <source>
        <dbReference type="Pfam" id="PF00501"/>
    </source>
</evidence>
<evidence type="ECO:0000313" key="7">
    <source>
        <dbReference type="EMBL" id="UUY04444.1"/>
    </source>
</evidence>
<dbReference type="InterPro" id="IPR042099">
    <property type="entry name" value="ANL_N_sf"/>
</dbReference>
<keyword evidence="3" id="KW-0276">Fatty acid metabolism</keyword>
<dbReference type="Pfam" id="PF00501">
    <property type="entry name" value="AMP-binding"/>
    <property type="match status" value="1"/>
</dbReference>
<dbReference type="SUPFAM" id="SSF56801">
    <property type="entry name" value="Acetyl-CoA synthetase-like"/>
    <property type="match status" value="1"/>
</dbReference>
<organism evidence="7 8">
    <name type="scientific">Svornostia abyssi</name>
    <dbReference type="NCBI Taxonomy" id="2898438"/>
    <lineage>
        <taxon>Bacteria</taxon>
        <taxon>Bacillati</taxon>
        <taxon>Actinomycetota</taxon>
        <taxon>Thermoleophilia</taxon>
        <taxon>Solirubrobacterales</taxon>
        <taxon>Baekduiaceae</taxon>
        <taxon>Svornostia</taxon>
    </lineage>
</organism>
<evidence type="ECO:0000256" key="4">
    <source>
        <dbReference type="ARBA" id="ARBA00023098"/>
    </source>
</evidence>
<name>A0ABY5PIJ8_9ACTN</name>
<comment type="similarity">
    <text evidence="1">Belongs to the ATP-dependent AMP-binding enzyme family.</text>
</comment>
<feature type="domain" description="AMP-dependent synthetase/ligase" evidence="6">
    <location>
        <begin position="8"/>
        <end position="399"/>
    </location>
</feature>
<dbReference type="PANTHER" id="PTHR43272:SF32">
    <property type="entry name" value="AMP-DEPENDENT SYNTHETASE_LIGASE DOMAIN-CONTAINING PROTEIN"/>
    <property type="match status" value="1"/>
</dbReference>
<reference evidence="8" key="1">
    <citation type="submission" date="2021-11" db="EMBL/GenBank/DDBJ databases">
        <title>Cultivation dependent microbiological survey of springs from the worlds oldest radium mine currently devoted to the extraction of radon-saturated water.</title>
        <authorList>
            <person name="Kapinusova G."/>
            <person name="Smrhova T."/>
            <person name="Strejcek M."/>
            <person name="Suman J."/>
            <person name="Jani K."/>
            <person name="Pajer P."/>
            <person name="Uhlik O."/>
        </authorList>
    </citation>
    <scope>NUCLEOTIDE SEQUENCE [LARGE SCALE GENOMIC DNA]</scope>
    <source>
        <strain evidence="8">J379</strain>
    </source>
</reference>
<proteinExistence type="inferred from homology"/>
<evidence type="ECO:0000313" key="8">
    <source>
        <dbReference type="Proteomes" id="UP001058860"/>
    </source>
</evidence>
<dbReference type="InterPro" id="IPR020845">
    <property type="entry name" value="AMP-binding_CS"/>
</dbReference>
<keyword evidence="2 7" id="KW-0436">Ligase</keyword>
<gene>
    <name evidence="7" type="ORF">LRS13_02610</name>
</gene>
<dbReference type="Gene3D" id="3.40.50.12780">
    <property type="entry name" value="N-terminal domain of ligase-like"/>
    <property type="match status" value="1"/>
</dbReference>
<dbReference type="CDD" id="cd05907">
    <property type="entry name" value="VL_LC_FACS_like"/>
    <property type="match status" value="1"/>
</dbReference>
<protein>
    <recommendedName>
        <fullName evidence="5">Acyl-CoA synthetase</fullName>
    </recommendedName>
</protein>
<dbReference type="EMBL" id="CP088295">
    <property type="protein sequence ID" value="UUY04444.1"/>
    <property type="molecule type" value="Genomic_DNA"/>
</dbReference>
<evidence type="ECO:0000256" key="3">
    <source>
        <dbReference type="ARBA" id="ARBA00022832"/>
    </source>
</evidence>
<evidence type="ECO:0000256" key="5">
    <source>
        <dbReference type="ARBA" id="ARBA00032875"/>
    </source>
</evidence>
<dbReference type="Pfam" id="PF23562">
    <property type="entry name" value="AMP-binding_C_3"/>
    <property type="match status" value="1"/>
</dbReference>
<dbReference type="PROSITE" id="PS00455">
    <property type="entry name" value="AMP_BINDING"/>
    <property type="match status" value="1"/>
</dbReference>
<dbReference type="InterPro" id="IPR000873">
    <property type="entry name" value="AMP-dep_synth/lig_dom"/>
</dbReference>
<dbReference type="PANTHER" id="PTHR43272">
    <property type="entry name" value="LONG-CHAIN-FATTY-ACID--COA LIGASE"/>
    <property type="match status" value="1"/>
</dbReference>
<sequence>MQAPGNGGWQDISFAELGRAAREIAAGLHDLGLGPGDRVAILGATRPEWTLADCGALLAGATVVPIYHTNPTSECRYVLAHSGACAVICEDAEQLAKIRAVQPDCVDLKHVITMVPTDDPDAPSLDDLRARGRAAGADVATVEQFTAGVRDVDVATIVYTSGTTGPPKGCMLTHANVLSTLDMYARQVRIEPGSVAFFFLPLAHALARVTQFVALDVGATLAFYSRDPAKLLDDVATLRPTHLPSVPRLFEKIHTRAMATASDEGGLKASLFRRSLATARRARAIERAGGRPDPVLRARRAMADRLVLHRVRDLLGGRIELCLTGAAPISVDVLEFFDACGITIIEGYGMTESCAAGTLSTPGHLKFGTVGRALPGSEVKVAADGEILLRGPHVFPGYYRNDEATRETIDTDGWLHTGDLGSLDDDGYLRITGRAKDIIITSSGKNITPSNLEADLRESRWISQAVVYGDQHPYLVALLTLDPEEAPALAQRLGVDDDPAKMAGDPRVRDALQEEIDRVNRDVSRISEIKRFGVLDRDLTLDDDELTPTLKVKRNRVYEHHHDFFEHLYDGERS</sequence>
<keyword evidence="8" id="KW-1185">Reference proteome</keyword>
<dbReference type="Proteomes" id="UP001058860">
    <property type="component" value="Chromosome"/>
</dbReference>